<protein>
    <submittedName>
        <fullName evidence="1">Uncharacterized protein</fullName>
    </submittedName>
</protein>
<dbReference type="KEGG" id="cbae:COR50_01995"/>
<dbReference type="RefSeq" id="WP_098192419.1">
    <property type="nucleotide sequence ID" value="NZ_CP023777.1"/>
</dbReference>
<sequence>MKTIKNSIGVVLALFAVGGSIAIGAENRAITPIEGCFVAHGLQTPLDPGWVPPTNPYEQQFQEIVPAVTIIDIQVPIVISEPDFQCPNPQQTVCCYEIEETTPGVFQIVRVYYKQD</sequence>
<dbReference type="AlphaFoldDB" id="A0A291QPV6"/>
<name>A0A291QPV6_9BACT</name>
<dbReference type="Proteomes" id="UP000220133">
    <property type="component" value="Chromosome"/>
</dbReference>
<accession>A0A291QPV6</accession>
<evidence type="ECO:0000313" key="1">
    <source>
        <dbReference type="EMBL" id="ATL46029.1"/>
    </source>
</evidence>
<reference evidence="1 2" key="1">
    <citation type="submission" date="2017-10" db="EMBL/GenBank/DDBJ databases">
        <title>Paenichitinophaga pekingensis gen. nov., sp. nov., isolated from activated sludge.</title>
        <authorList>
            <person name="Jin D."/>
            <person name="Kong X."/>
            <person name="Deng Y."/>
            <person name="Bai Z."/>
        </authorList>
    </citation>
    <scope>NUCLEOTIDE SEQUENCE [LARGE SCALE GENOMIC DNA]</scope>
    <source>
        <strain evidence="1 2">13</strain>
    </source>
</reference>
<keyword evidence="2" id="KW-1185">Reference proteome</keyword>
<organism evidence="1 2">
    <name type="scientific">Chitinophaga caeni</name>
    <dbReference type="NCBI Taxonomy" id="2029983"/>
    <lineage>
        <taxon>Bacteria</taxon>
        <taxon>Pseudomonadati</taxon>
        <taxon>Bacteroidota</taxon>
        <taxon>Chitinophagia</taxon>
        <taxon>Chitinophagales</taxon>
        <taxon>Chitinophagaceae</taxon>
        <taxon>Chitinophaga</taxon>
    </lineage>
</organism>
<proteinExistence type="predicted"/>
<dbReference type="EMBL" id="CP023777">
    <property type="protein sequence ID" value="ATL46029.1"/>
    <property type="molecule type" value="Genomic_DNA"/>
</dbReference>
<evidence type="ECO:0000313" key="2">
    <source>
        <dbReference type="Proteomes" id="UP000220133"/>
    </source>
</evidence>
<gene>
    <name evidence="1" type="ORF">COR50_01995</name>
</gene>